<feature type="compositionally biased region" description="Polar residues" evidence="1">
    <location>
        <begin position="33"/>
        <end position="42"/>
    </location>
</feature>
<dbReference type="SUPFAM" id="SSF51197">
    <property type="entry name" value="Clavaminate synthase-like"/>
    <property type="match status" value="1"/>
</dbReference>
<dbReference type="AlphaFoldDB" id="A0A7U2NRD6"/>
<dbReference type="VEuPathDB" id="FungiDB:JI435_163010"/>
<organism evidence="2 3">
    <name type="scientific">Phaeosphaeria nodorum (strain SN15 / ATCC MYA-4574 / FGSC 10173)</name>
    <name type="common">Glume blotch fungus</name>
    <name type="synonym">Parastagonospora nodorum</name>
    <dbReference type="NCBI Taxonomy" id="321614"/>
    <lineage>
        <taxon>Eukaryota</taxon>
        <taxon>Fungi</taxon>
        <taxon>Dikarya</taxon>
        <taxon>Ascomycota</taxon>
        <taxon>Pezizomycotina</taxon>
        <taxon>Dothideomycetes</taxon>
        <taxon>Pleosporomycetidae</taxon>
        <taxon>Pleosporales</taxon>
        <taxon>Pleosporineae</taxon>
        <taxon>Phaeosphaeriaceae</taxon>
        <taxon>Parastagonospora</taxon>
    </lineage>
</organism>
<feature type="region of interest" description="Disordered" evidence="1">
    <location>
        <begin position="1"/>
        <end position="53"/>
    </location>
</feature>
<reference evidence="3" key="1">
    <citation type="journal article" date="2021" name="BMC Genomics">
        <title>Chromosome-level genome assembly and manually-curated proteome of model necrotroph Parastagonospora nodorum Sn15 reveals a genome-wide trove of candidate effector homologs, and redundancy of virulence-related functions within an accessory chromosome.</title>
        <authorList>
            <person name="Bertazzoni S."/>
            <person name="Jones D.A.B."/>
            <person name="Phan H.T."/>
            <person name="Tan K.-C."/>
            <person name="Hane J.K."/>
        </authorList>
    </citation>
    <scope>NUCLEOTIDE SEQUENCE [LARGE SCALE GENOMIC DNA]</scope>
    <source>
        <strain evidence="3">SN15 / ATCC MYA-4574 / FGSC 10173)</strain>
    </source>
</reference>
<gene>
    <name evidence="2" type="ORF">JI435_163010</name>
</gene>
<dbReference type="Proteomes" id="UP000663193">
    <property type="component" value="Chromosome 23"/>
</dbReference>
<feature type="compositionally biased region" description="Basic and acidic residues" evidence="1">
    <location>
        <begin position="44"/>
        <end position="53"/>
    </location>
</feature>
<evidence type="ECO:0000256" key="1">
    <source>
        <dbReference type="SAM" id="MobiDB-lite"/>
    </source>
</evidence>
<name>A0A7U2NRD6_PHANO</name>
<accession>A0A7U2NRD6</accession>
<keyword evidence="3" id="KW-1185">Reference proteome</keyword>
<protein>
    <recommendedName>
        <fullName evidence="4">JmjC domain-containing protein</fullName>
    </recommendedName>
</protein>
<feature type="region of interest" description="Disordered" evidence="1">
    <location>
        <begin position="226"/>
        <end position="246"/>
    </location>
</feature>
<proteinExistence type="predicted"/>
<evidence type="ECO:0000313" key="2">
    <source>
        <dbReference type="EMBL" id="QRD07619.1"/>
    </source>
</evidence>
<sequence length="750" mass="83669">MYGEIPRRSSQAPISLTGSSTATSERMSLPSHLPQTHSSLSDPRNPELRKEPKWKDRNCRGCGEIISNTKALVCKKCREANAQARSKREGARRDAVAATSPYYCRKCNRHKTGSDFGRKYSGEQLKICRKCLDKDRRNAGFKKDALRQDQDNNESSLAQGHGGPSTGIVQQKYHGEPMKVNQPPSQPGPEGDSSEPMAVDQPSTDLTQEEGHGEAREIGHLPTEVAQEGSDGDASITDDPRPPTSLRETLFVRSCDPLRRLVQEMRIVLDTMSNEEDTCQAGYREFLRHFDAPSSQGAALLAKMATFDPGYFTHKLRDNVPIGDFEIINKNDTGGCLVLYATLEQLKAARSGQGVPDVYYIVVAETHPSECSDRSNKFLEQLERTFWDCEVEYQQYLQSAIDTPPTERMLVGKVLEMAKEMKHSPETGRPYAAKQPPFNFLNLSGEKLTDSFTQSKLVEILGLDQLSHLTHRTLISQSKLSKPNISNELDKAASSHNVVVDGNSCGKFELLGFPGTISSWHMDVMGMTWIQTLSEHKAWCIVDTPDNDELWDDFKEHGVGWKPKLGTVKVIPLSAGDTLLMMPGKFNAHMPISFGDSFTHMIGGQVWPRDPSYLKGLLRSLSYVIEHNDVVTNELPPRQLPALINSLREEIALSLQGTQSTISSGSRNTPEYEQHHLDQLDEWKERMTSHLACQCPGGKCQSTSEETQCPCHSRDQKFADKVKHQGGCTAWCHEGVCRKGKPSAKSRRKR</sequence>
<feature type="region of interest" description="Disordered" evidence="1">
    <location>
        <begin position="142"/>
        <end position="214"/>
    </location>
</feature>
<feature type="compositionally biased region" description="Polar residues" evidence="1">
    <location>
        <begin position="8"/>
        <end position="26"/>
    </location>
</feature>
<dbReference type="OrthoDB" id="4161428at2759"/>
<evidence type="ECO:0000313" key="3">
    <source>
        <dbReference type="Proteomes" id="UP000663193"/>
    </source>
</evidence>
<evidence type="ECO:0008006" key="4">
    <source>
        <dbReference type="Google" id="ProtNLM"/>
    </source>
</evidence>
<dbReference type="EMBL" id="CP069045">
    <property type="protein sequence ID" value="QRD07619.1"/>
    <property type="molecule type" value="Genomic_DNA"/>
</dbReference>